<feature type="non-terminal residue" evidence="2">
    <location>
        <position position="167"/>
    </location>
</feature>
<keyword evidence="1" id="KW-0812">Transmembrane</keyword>
<keyword evidence="1" id="KW-0472">Membrane</keyword>
<evidence type="ECO:0000313" key="3">
    <source>
        <dbReference type="Proteomes" id="UP000191342"/>
    </source>
</evidence>
<feature type="transmembrane region" description="Helical" evidence="1">
    <location>
        <begin position="117"/>
        <end position="145"/>
    </location>
</feature>
<proteinExistence type="predicted"/>
<dbReference type="Proteomes" id="UP000191342">
    <property type="component" value="Unassembled WGS sequence"/>
</dbReference>
<accession>A0A1V6SBG5</accession>
<evidence type="ECO:0000256" key="1">
    <source>
        <dbReference type="SAM" id="Phobius"/>
    </source>
</evidence>
<comment type="caution">
    <text evidence="2">The sequence shown here is derived from an EMBL/GenBank/DDBJ whole genome shotgun (WGS) entry which is preliminary data.</text>
</comment>
<sequence>MQVQVWVLNLINRLPGPLVADDSYRLFSNPSGRIEYGVDHDMFAHRLALDIGAAPSFFQALAHGWQVIVFWAMGGTLNTKFRLVGPWAWSGAPRIIRDELLDTVTGRRSTIELITQLIMTAILCGIPSILLYLADLLVALCIRILQATSVVSSRPSKGDSEVRENRG</sequence>
<dbReference type="OrthoDB" id="10254665at2759"/>
<organism evidence="2 3">
    <name type="scientific">Penicillium flavigenum</name>
    <dbReference type="NCBI Taxonomy" id="254877"/>
    <lineage>
        <taxon>Eukaryota</taxon>
        <taxon>Fungi</taxon>
        <taxon>Dikarya</taxon>
        <taxon>Ascomycota</taxon>
        <taxon>Pezizomycotina</taxon>
        <taxon>Eurotiomycetes</taxon>
        <taxon>Eurotiomycetidae</taxon>
        <taxon>Eurotiales</taxon>
        <taxon>Aspergillaceae</taxon>
        <taxon>Penicillium</taxon>
    </lineage>
</organism>
<dbReference type="EMBL" id="MLQL01000076">
    <property type="protein sequence ID" value="OQE11238.1"/>
    <property type="molecule type" value="Genomic_DNA"/>
</dbReference>
<keyword evidence="3" id="KW-1185">Reference proteome</keyword>
<reference evidence="3" key="1">
    <citation type="journal article" date="2017" name="Nat. Microbiol.">
        <title>Global analysis of biosynthetic gene clusters reveals vast potential of secondary metabolite production in Penicillium species.</title>
        <authorList>
            <person name="Nielsen J.C."/>
            <person name="Grijseels S."/>
            <person name="Prigent S."/>
            <person name="Ji B."/>
            <person name="Dainat J."/>
            <person name="Nielsen K.F."/>
            <person name="Frisvad J.C."/>
            <person name="Workman M."/>
            <person name="Nielsen J."/>
        </authorList>
    </citation>
    <scope>NUCLEOTIDE SEQUENCE [LARGE SCALE GENOMIC DNA]</scope>
    <source>
        <strain evidence="3">IBT 14082</strain>
    </source>
</reference>
<keyword evidence="1" id="KW-1133">Transmembrane helix</keyword>
<gene>
    <name evidence="2" type="ORF">PENFLA_c076G11097</name>
</gene>
<name>A0A1V6SBG5_9EURO</name>
<dbReference type="AlphaFoldDB" id="A0A1V6SBG5"/>
<protein>
    <submittedName>
        <fullName evidence="2">Uncharacterized protein</fullName>
    </submittedName>
</protein>
<evidence type="ECO:0000313" key="2">
    <source>
        <dbReference type="EMBL" id="OQE11238.1"/>
    </source>
</evidence>